<dbReference type="AlphaFoldDB" id="A0A0F8YES6"/>
<evidence type="ECO:0000313" key="2">
    <source>
        <dbReference type="EMBL" id="KKK52654.1"/>
    </source>
</evidence>
<dbReference type="InterPro" id="IPR000943">
    <property type="entry name" value="RNA_pol_sigma70"/>
</dbReference>
<gene>
    <name evidence="2" type="ORF">LCGC14_3102750</name>
</gene>
<sequence length="107" mass="12789">MKLFIEMPFSTLSENEMNELSYIPNYGIKDIRDKIKDVLNTIPPREKKIIQERLGFYGKAMTLMEIALEEGVSRTRIRQIVFKGIRRLKKYKRISELKECWEEYNAL</sequence>
<dbReference type="SUPFAM" id="SSF88659">
    <property type="entry name" value="Sigma3 and sigma4 domains of RNA polymerase sigma factors"/>
    <property type="match status" value="1"/>
</dbReference>
<dbReference type="InterPro" id="IPR007630">
    <property type="entry name" value="RNA_pol_sigma70_r4"/>
</dbReference>
<dbReference type="InterPro" id="IPR036388">
    <property type="entry name" value="WH-like_DNA-bd_sf"/>
</dbReference>
<feature type="domain" description="RNA polymerase sigma-70 region 4" evidence="1">
    <location>
        <begin position="38"/>
        <end position="90"/>
    </location>
</feature>
<comment type="caution">
    <text evidence="2">The sequence shown here is derived from an EMBL/GenBank/DDBJ whole genome shotgun (WGS) entry which is preliminary data.</text>
</comment>
<dbReference type="PANTHER" id="PTHR30603">
    <property type="entry name" value="RNA POLYMERASE SIGMA FACTOR RPO"/>
    <property type="match status" value="1"/>
</dbReference>
<name>A0A0F8YES6_9ZZZZ</name>
<dbReference type="InterPro" id="IPR013324">
    <property type="entry name" value="RNA_pol_sigma_r3/r4-like"/>
</dbReference>
<dbReference type="Pfam" id="PF04545">
    <property type="entry name" value="Sigma70_r4"/>
    <property type="match status" value="1"/>
</dbReference>
<dbReference type="EMBL" id="LAZR01066912">
    <property type="protein sequence ID" value="KKK52654.1"/>
    <property type="molecule type" value="Genomic_DNA"/>
</dbReference>
<dbReference type="PANTHER" id="PTHR30603:SF47">
    <property type="entry name" value="RNA POLYMERASE SIGMA FACTOR SIGD, CHLOROPLASTIC"/>
    <property type="match status" value="1"/>
</dbReference>
<dbReference type="Gene3D" id="1.10.10.10">
    <property type="entry name" value="Winged helix-like DNA-binding domain superfamily/Winged helix DNA-binding domain"/>
    <property type="match status" value="1"/>
</dbReference>
<proteinExistence type="predicted"/>
<dbReference type="PRINTS" id="PR00046">
    <property type="entry name" value="SIGMA70FCT"/>
</dbReference>
<dbReference type="CDD" id="cd06171">
    <property type="entry name" value="Sigma70_r4"/>
    <property type="match status" value="1"/>
</dbReference>
<reference evidence="2" key="1">
    <citation type="journal article" date="2015" name="Nature">
        <title>Complex archaea that bridge the gap between prokaryotes and eukaryotes.</title>
        <authorList>
            <person name="Spang A."/>
            <person name="Saw J.H."/>
            <person name="Jorgensen S.L."/>
            <person name="Zaremba-Niedzwiedzka K."/>
            <person name="Martijn J."/>
            <person name="Lind A.E."/>
            <person name="van Eijk R."/>
            <person name="Schleper C."/>
            <person name="Guy L."/>
            <person name="Ettema T.J."/>
        </authorList>
    </citation>
    <scope>NUCLEOTIDE SEQUENCE</scope>
</reference>
<dbReference type="InterPro" id="IPR050239">
    <property type="entry name" value="Sigma-70_RNA_pol_init_factors"/>
</dbReference>
<organism evidence="2">
    <name type="scientific">marine sediment metagenome</name>
    <dbReference type="NCBI Taxonomy" id="412755"/>
    <lineage>
        <taxon>unclassified sequences</taxon>
        <taxon>metagenomes</taxon>
        <taxon>ecological metagenomes</taxon>
    </lineage>
</organism>
<dbReference type="GO" id="GO:0006352">
    <property type="term" value="P:DNA-templated transcription initiation"/>
    <property type="evidence" value="ECO:0007669"/>
    <property type="project" value="InterPro"/>
</dbReference>
<evidence type="ECO:0000259" key="1">
    <source>
        <dbReference type="Pfam" id="PF04545"/>
    </source>
</evidence>
<protein>
    <recommendedName>
        <fullName evidence="1">RNA polymerase sigma-70 region 4 domain-containing protein</fullName>
    </recommendedName>
</protein>
<accession>A0A0F8YES6</accession>
<dbReference type="GO" id="GO:0003700">
    <property type="term" value="F:DNA-binding transcription factor activity"/>
    <property type="evidence" value="ECO:0007669"/>
    <property type="project" value="InterPro"/>
</dbReference>